<keyword evidence="2" id="KW-0418">Kinase</keyword>
<dbReference type="GO" id="GO:0004674">
    <property type="term" value="F:protein serine/threonine kinase activity"/>
    <property type="evidence" value="ECO:0007669"/>
    <property type="project" value="InterPro"/>
</dbReference>
<protein>
    <recommendedName>
        <fullName evidence="3">PI3K/PI4K catalytic domain-containing protein</fullName>
    </recommendedName>
</protein>
<feature type="domain" description="PI3K/PI4K catalytic" evidence="3">
    <location>
        <begin position="221"/>
        <end position="569"/>
    </location>
</feature>
<name>A0A1X7T0C3_AMPQE</name>
<dbReference type="OrthoDB" id="10065496at2759"/>
<dbReference type="InterPro" id="IPR000403">
    <property type="entry name" value="PI3/4_kinase_cat_dom"/>
</dbReference>
<dbReference type="Proteomes" id="UP000007879">
    <property type="component" value="Unassembled WGS sequence"/>
</dbReference>
<dbReference type="GO" id="GO:0000184">
    <property type="term" value="P:nuclear-transcribed mRNA catabolic process, nonsense-mediated decay"/>
    <property type="evidence" value="ECO:0007669"/>
    <property type="project" value="InterPro"/>
</dbReference>
<accession>A0A1X7T0C3</accession>
<dbReference type="Gene3D" id="3.30.1010.10">
    <property type="entry name" value="Phosphatidylinositol 3-kinase Catalytic Subunit, Chain A, domain 4"/>
    <property type="match status" value="1"/>
</dbReference>
<keyword evidence="5" id="KW-1185">Reference proteome</keyword>
<sequence length="664" mass="76599">MPVFFTRVDMIENSPSELSSLDRCLAVIVDSLTQKNPIMVKAVRDLVSELCRITLLWDEMWLAALMQRQGEVHRRLLQIEAETKRTFAIHNHVLSMERKEAVMRQKYIATMKPLLWVLEYLAAVTAQPPETQNERQFQAEYGELITMAIQKLQNPSNYKSSINVWDPFKQLQQMLMHRAQKRMQTPLSLNEISPHLAAIQSSCISMPGHSQMDEPVLLESFCLDVSVLPTKTKPKKISMIGSDGRRHTYLFKGLEDLHLDERIMQFMAIVNNMFAKAHKHQTQLYLARDYAVIPLGARSGLIQWVDNVTPLFGIYKRWQQREALAKAMQQAGSQPTAPLQVQVRKPNELFYAKIIPLLNEKGLNEHTPRKEWPLGIQMRVLKELMNETPRELLTKELWCASSCASEWWAVTQTYCRSTAVMCMIGYIIGLGDRHLDNLLVEFTTGQVVHVDYNVCFEKGKSLRVPERVPFRMTQNIENALGFTGVEGLFRISCEDILRILRRGRETLLTLLEAFVYDPLIDWTQSEEAAFPLAMRTTTELGVRQTRKEMEWEVAEGMLITKLAESEPHWQKNRENLCSVLLALEKHLNDIALTSEQMVGYQEKIGKLDKEISILTEAVSTPNHPLISMQDRLSEQSRISAEQKRLLSLIKEKYDDSLEWNQKYK</sequence>
<dbReference type="InterPro" id="IPR011009">
    <property type="entry name" value="Kinase-like_dom_sf"/>
</dbReference>
<evidence type="ECO:0000313" key="4">
    <source>
        <dbReference type="EnsemblMetazoa" id="Aqu2.1.07637_001"/>
    </source>
</evidence>
<dbReference type="Gene3D" id="1.10.1070.11">
    <property type="entry name" value="Phosphatidylinositol 3-/4-kinase, catalytic domain"/>
    <property type="match status" value="1"/>
</dbReference>
<dbReference type="PROSITE" id="PS00916">
    <property type="entry name" value="PI3_4_KINASE_2"/>
    <property type="match status" value="1"/>
</dbReference>
<dbReference type="SUPFAM" id="SSF56112">
    <property type="entry name" value="Protein kinase-like (PK-like)"/>
    <property type="match status" value="1"/>
</dbReference>
<dbReference type="FunFam" id="1.10.1070.11:FF:000008">
    <property type="entry name" value="serine/threonine-protein kinase SMG1 isoform X2"/>
    <property type="match status" value="1"/>
</dbReference>
<dbReference type="EnsemblMetazoa" id="Aqu2.1.07637_001">
    <property type="protein sequence ID" value="Aqu2.1.07637_001"/>
    <property type="gene ID" value="Aqu2.1.07637"/>
</dbReference>
<reference evidence="4" key="2">
    <citation type="submission" date="2017-05" db="UniProtKB">
        <authorList>
            <consortium name="EnsemblMetazoa"/>
        </authorList>
    </citation>
    <scope>IDENTIFICATION</scope>
</reference>
<evidence type="ECO:0000256" key="2">
    <source>
        <dbReference type="ARBA" id="ARBA00022777"/>
    </source>
</evidence>
<reference evidence="5" key="1">
    <citation type="journal article" date="2010" name="Nature">
        <title>The Amphimedon queenslandica genome and the evolution of animal complexity.</title>
        <authorList>
            <person name="Srivastava M."/>
            <person name="Simakov O."/>
            <person name="Chapman J."/>
            <person name="Fahey B."/>
            <person name="Gauthier M.E."/>
            <person name="Mitros T."/>
            <person name="Richards G.S."/>
            <person name="Conaco C."/>
            <person name="Dacre M."/>
            <person name="Hellsten U."/>
            <person name="Larroux C."/>
            <person name="Putnam N.H."/>
            <person name="Stanke M."/>
            <person name="Adamska M."/>
            <person name="Darling A."/>
            <person name="Degnan S.M."/>
            <person name="Oakley T.H."/>
            <person name="Plachetzki D.C."/>
            <person name="Zhai Y."/>
            <person name="Adamski M."/>
            <person name="Calcino A."/>
            <person name="Cummins S.F."/>
            <person name="Goodstein D.M."/>
            <person name="Harris C."/>
            <person name="Jackson D.J."/>
            <person name="Leys S.P."/>
            <person name="Shu S."/>
            <person name="Woodcroft B.J."/>
            <person name="Vervoort M."/>
            <person name="Kosik K.S."/>
            <person name="Manning G."/>
            <person name="Degnan B.M."/>
            <person name="Rokhsar D.S."/>
        </authorList>
    </citation>
    <scope>NUCLEOTIDE SEQUENCE [LARGE SCALE GENOMIC DNA]</scope>
</reference>
<dbReference type="EnsemblMetazoa" id="XM_020006492.1">
    <property type="protein sequence ID" value="XP_019862051.1"/>
    <property type="gene ID" value="LOC109590595"/>
</dbReference>
<dbReference type="Pfam" id="PF00454">
    <property type="entry name" value="PI3_PI4_kinase"/>
    <property type="match status" value="1"/>
</dbReference>
<dbReference type="InterPro" id="IPR039414">
    <property type="entry name" value="SMG1_PIKKc"/>
</dbReference>
<dbReference type="SMART" id="SM01345">
    <property type="entry name" value="Rapamycin_bind"/>
    <property type="match status" value="1"/>
</dbReference>
<dbReference type="GO" id="GO:0005634">
    <property type="term" value="C:nucleus"/>
    <property type="evidence" value="ECO:0007669"/>
    <property type="project" value="TreeGrafter"/>
</dbReference>
<dbReference type="CDD" id="cd05170">
    <property type="entry name" value="PIKKc_SMG1"/>
    <property type="match status" value="1"/>
</dbReference>
<dbReference type="PANTHER" id="PTHR11139">
    <property type="entry name" value="ATAXIA TELANGIECTASIA MUTATED ATM -RELATED"/>
    <property type="match status" value="1"/>
</dbReference>
<dbReference type="STRING" id="400682.A0A1X7T0C3"/>
<dbReference type="InterPro" id="IPR050517">
    <property type="entry name" value="DDR_Repair_Kinase"/>
</dbReference>
<evidence type="ECO:0000259" key="3">
    <source>
        <dbReference type="PROSITE" id="PS50290"/>
    </source>
</evidence>
<dbReference type="InterPro" id="IPR036940">
    <property type="entry name" value="PI3/4_kinase_cat_sf"/>
</dbReference>
<keyword evidence="1" id="KW-0808">Transferase</keyword>
<organism evidence="4">
    <name type="scientific">Amphimedon queenslandica</name>
    <name type="common">Sponge</name>
    <dbReference type="NCBI Taxonomy" id="400682"/>
    <lineage>
        <taxon>Eukaryota</taxon>
        <taxon>Metazoa</taxon>
        <taxon>Porifera</taxon>
        <taxon>Demospongiae</taxon>
        <taxon>Heteroscleromorpha</taxon>
        <taxon>Haplosclerida</taxon>
        <taxon>Niphatidae</taxon>
        <taxon>Amphimedon</taxon>
    </lineage>
</organism>
<evidence type="ECO:0000313" key="5">
    <source>
        <dbReference type="Proteomes" id="UP000007879"/>
    </source>
</evidence>
<proteinExistence type="predicted"/>
<gene>
    <name evidence="4" type="primary">109590595</name>
</gene>
<dbReference type="SMART" id="SM00146">
    <property type="entry name" value="PI3Kc"/>
    <property type="match status" value="1"/>
</dbReference>
<dbReference type="PROSITE" id="PS50290">
    <property type="entry name" value="PI3_4_KINASE_3"/>
    <property type="match status" value="1"/>
</dbReference>
<dbReference type="eggNOG" id="KOG0891">
    <property type="taxonomic scope" value="Eukaryota"/>
</dbReference>
<dbReference type="KEGG" id="aqu:109590595"/>
<dbReference type="InterPro" id="IPR018936">
    <property type="entry name" value="PI3/4_kinase_CS"/>
</dbReference>
<dbReference type="InParanoid" id="A0A1X7T0C3"/>
<dbReference type="AlphaFoldDB" id="A0A1X7T0C3"/>
<evidence type="ECO:0000256" key="1">
    <source>
        <dbReference type="ARBA" id="ARBA00022679"/>
    </source>
</evidence>